<evidence type="ECO:0000313" key="1">
    <source>
        <dbReference type="EMBL" id="KWX21777.1"/>
    </source>
</evidence>
<protein>
    <recommendedName>
        <fullName evidence="3">Phage capsid protein</fullName>
    </recommendedName>
</protein>
<organism evidence="1 2">
    <name type="scientific">Mycolicibacterium wolinskyi</name>
    <dbReference type="NCBI Taxonomy" id="59750"/>
    <lineage>
        <taxon>Bacteria</taxon>
        <taxon>Bacillati</taxon>
        <taxon>Actinomycetota</taxon>
        <taxon>Actinomycetes</taxon>
        <taxon>Mycobacteriales</taxon>
        <taxon>Mycobacteriaceae</taxon>
        <taxon>Mycolicibacterium</taxon>
    </lineage>
</organism>
<evidence type="ECO:0000313" key="2">
    <source>
        <dbReference type="Proteomes" id="UP000070612"/>
    </source>
</evidence>
<name>A0A132PHV8_9MYCO</name>
<comment type="caution">
    <text evidence="1">The sequence shown here is derived from an EMBL/GenBank/DDBJ whole genome shotgun (WGS) entry which is preliminary data.</text>
</comment>
<dbReference type="PATRIC" id="fig|59750.3.peg.2009"/>
<evidence type="ECO:0008006" key="3">
    <source>
        <dbReference type="Google" id="ProtNLM"/>
    </source>
</evidence>
<gene>
    <name evidence="1" type="ORF">AFM11_23265</name>
</gene>
<dbReference type="AlphaFoldDB" id="A0A132PHV8"/>
<dbReference type="RefSeq" id="WP_067853104.1">
    <property type="nucleotide sequence ID" value="NZ_LGTW01000017.1"/>
</dbReference>
<sequence>MHPTLKPSFLDALLTVGLSGRDRGVNTQGDVLVSHSADGVDLNTIWAKIAEANEAWNQQRSALTRVLSFWTVSASDAIPQGIASESLEKATEFGVPQAARQPALALPLGYTLEDYDSRAAYTWKFLRDSASEQILAQANLIFEADNKLVNGTILRRLFDPAEGTNEFSHRVFGLWNGTDSVAPPPYMGKTFDTSHTHYFVSGNVQIDSADVEDAINHVTEHGYGVSQGSQLLVLCNTVEADFIAGWRANVESRPSGPKAKFDFVPSTNAPAFLTDETIIGKQAPASYENLPVLGSYGRAWVIAHDYVPAGYVAVVASGGANSTNNPIAVRQHTNTNYQGLRVIPGAGSYPLVNAFYQRTFGVGARHRGAACVFQVKASGSYEAPTTIPV</sequence>
<dbReference type="Proteomes" id="UP000070612">
    <property type="component" value="Unassembled WGS sequence"/>
</dbReference>
<keyword evidence="2" id="KW-1185">Reference proteome</keyword>
<proteinExistence type="predicted"/>
<reference evidence="1 2" key="1">
    <citation type="submission" date="2015-07" db="EMBL/GenBank/DDBJ databases">
        <title>A draft genome sequence of Mycobacterium wolinskyi.</title>
        <authorList>
            <person name="de Man T.J."/>
            <person name="Perry K.A."/>
            <person name="Coulliette A.D."/>
            <person name="Jensen B."/>
            <person name="Toney N.C."/>
            <person name="Limbago B.M."/>
            <person name="Noble-Wang J."/>
        </authorList>
    </citation>
    <scope>NUCLEOTIDE SEQUENCE [LARGE SCALE GENOMIC DNA]</scope>
    <source>
        <strain evidence="1 2">CDC_01</strain>
    </source>
</reference>
<accession>A0A132PHV8</accession>
<dbReference type="EMBL" id="LGTW01000017">
    <property type="protein sequence ID" value="KWX21777.1"/>
    <property type="molecule type" value="Genomic_DNA"/>
</dbReference>